<dbReference type="PROSITE" id="PS00678">
    <property type="entry name" value="WD_REPEATS_1"/>
    <property type="match status" value="2"/>
</dbReference>
<dbReference type="GO" id="GO:0000398">
    <property type="term" value="P:mRNA splicing, via spliceosome"/>
    <property type="evidence" value="ECO:0007669"/>
    <property type="project" value="InterPro"/>
</dbReference>
<dbReference type="InterPro" id="IPR020472">
    <property type="entry name" value="WD40_PAC1"/>
</dbReference>
<dbReference type="InterPro" id="IPR036322">
    <property type="entry name" value="WD40_repeat_dom_sf"/>
</dbReference>
<sequence>MGGAADAAVDALAMASLKRSRELFAGNYTVRPTIDASSRKTRVAMKTSEEYDRVVVEEVEAQEKAKAQDKKSASADEAAKEGGPAPAYQASAAAGSLVVHSQMPAAGGAPPPRTAAAQAAQARSSHALVKRLAHKWPRPEWHAPWKLYRVISGHLGWVRSIAFEPGNEWFATGSADRTIKVWETATGKLKLTLTGHIEQIRSLVVSQRHPYMFSAGDDNQVKCWDLETNKVVRHYHGHLSGVYCMALHPTVDVLMTGGRDSVCRVWDIRTRKQVHVLEGHNNTVCSVVSQAHDPQVITGSHDSTIKTWDLVAGKCSTTLTFHKKSVRAMALHPTENCFASASADNIKKFKLPEGTFMHNMLEQQKCIVNCMAINEDNVMATCGDNGTTWFWDWTSGHCYQKEMAIVQPGSLDAEAGIFACSFDQTGTRFVTCEADKTIKMYKPDLSATKESHPGLEFKPPTDMRRF</sequence>
<gene>
    <name evidence="6" type="ORF">PCOL08062_LOCUS1652</name>
</gene>
<evidence type="ECO:0000256" key="2">
    <source>
        <dbReference type="ARBA" id="ARBA00022737"/>
    </source>
</evidence>
<dbReference type="Gene3D" id="2.130.10.10">
    <property type="entry name" value="YVTN repeat-like/Quinoprotein amine dehydrogenase"/>
    <property type="match status" value="1"/>
</dbReference>
<keyword evidence="2" id="KW-0677">Repeat</keyword>
<dbReference type="GO" id="GO:0071013">
    <property type="term" value="C:catalytic step 2 spliceosome"/>
    <property type="evidence" value="ECO:0007669"/>
    <property type="project" value="TreeGrafter"/>
</dbReference>
<feature type="repeat" description="WD" evidence="4">
    <location>
        <begin position="193"/>
        <end position="234"/>
    </location>
</feature>
<reference evidence="6" key="1">
    <citation type="submission" date="2021-01" db="EMBL/GenBank/DDBJ databases">
        <authorList>
            <person name="Corre E."/>
            <person name="Pelletier E."/>
            <person name="Niang G."/>
            <person name="Scheremetjew M."/>
            <person name="Finn R."/>
            <person name="Kale V."/>
            <person name="Holt S."/>
            <person name="Cochrane G."/>
            <person name="Meng A."/>
            <person name="Brown T."/>
            <person name="Cohen L."/>
        </authorList>
    </citation>
    <scope>NUCLEOTIDE SEQUENCE</scope>
    <source>
        <strain evidence="6">CCMP1413</strain>
    </source>
</reference>
<dbReference type="PROSITE" id="PS50294">
    <property type="entry name" value="WD_REPEATS_REGION"/>
    <property type="match status" value="4"/>
</dbReference>
<dbReference type="InterPro" id="IPR001680">
    <property type="entry name" value="WD40_rpt"/>
</dbReference>
<feature type="region of interest" description="Disordered" evidence="5">
    <location>
        <begin position="447"/>
        <end position="466"/>
    </location>
</feature>
<dbReference type="AlphaFoldDB" id="A0A7R9TB74"/>
<evidence type="ECO:0000256" key="3">
    <source>
        <dbReference type="ARBA" id="ARBA00025726"/>
    </source>
</evidence>
<dbReference type="GO" id="GO:0000974">
    <property type="term" value="C:Prp19 complex"/>
    <property type="evidence" value="ECO:0007669"/>
    <property type="project" value="TreeGrafter"/>
</dbReference>
<dbReference type="CDD" id="cd00200">
    <property type="entry name" value="WD40"/>
    <property type="match status" value="1"/>
</dbReference>
<feature type="region of interest" description="Disordered" evidence="5">
    <location>
        <begin position="63"/>
        <end position="87"/>
    </location>
</feature>
<dbReference type="PANTHER" id="PTHR19923:SF0">
    <property type="entry name" value="PLEIOTROPIC REGULATOR 1"/>
    <property type="match status" value="1"/>
</dbReference>
<evidence type="ECO:0000256" key="5">
    <source>
        <dbReference type="SAM" id="MobiDB-lite"/>
    </source>
</evidence>
<dbReference type="SUPFAM" id="SSF50978">
    <property type="entry name" value="WD40 repeat-like"/>
    <property type="match status" value="1"/>
</dbReference>
<evidence type="ECO:0008006" key="7">
    <source>
        <dbReference type="Google" id="ProtNLM"/>
    </source>
</evidence>
<dbReference type="InterPro" id="IPR019775">
    <property type="entry name" value="WD40_repeat_CS"/>
</dbReference>
<protein>
    <recommendedName>
        <fullName evidence="7">Pleiotropic regulator 1</fullName>
    </recommendedName>
</protein>
<proteinExistence type="inferred from homology"/>
<feature type="repeat" description="WD" evidence="4">
    <location>
        <begin position="235"/>
        <end position="276"/>
    </location>
</feature>
<dbReference type="Pfam" id="PF00400">
    <property type="entry name" value="WD40"/>
    <property type="match status" value="7"/>
</dbReference>
<dbReference type="PRINTS" id="PR00320">
    <property type="entry name" value="GPROTEINBRPT"/>
</dbReference>
<accession>A0A7R9TB74</accession>
<evidence type="ECO:0000256" key="4">
    <source>
        <dbReference type="PROSITE-ProRule" id="PRU00221"/>
    </source>
</evidence>
<dbReference type="InterPro" id="IPR015943">
    <property type="entry name" value="WD40/YVTN_repeat-like_dom_sf"/>
</dbReference>
<keyword evidence="1 4" id="KW-0853">WD repeat</keyword>
<dbReference type="SMART" id="SM00320">
    <property type="entry name" value="WD40"/>
    <property type="match status" value="7"/>
</dbReference>
<feature type="compositionally biased region" description="Basic and acidic residues" evidence="5">
    <location>
        <begin position="63"/>
        <end position="80"/>
    </location>
</feature>
<dbReference type="GO" id="GO:0071011">
    <property type="term" value="C:precatalytic spliceosome"/>
    <property type="evidence" value="ECO:0007669"/>
    <property type="project" value="TreeGrafter"/>
</dbReference>
<comment type="similarity">
    <text evidence="3">Belongs to the WD repeat PRL1/PRL2 family.</text>
</comment>
<evidence type="ECO:0000256" key="1">
    <source>
        <dbReference type="ARBA" id="ARBA00022574"/>
    </source>
</evidence>
<dbReference type="FunFam" id="2.130.10.10:FF:000012">
    <property type="entry name" value="Putative pleiotropic regulator 1"/>
    <property type="match status" value="1"/>
</dbReference>
<dbReference type="PANTHER" id="PTHR19923">
    <property type="entry name" value="WD40 REPEAT PROTEINPRL1/PRL2-RELATED"/>
    <property type="match status" value="1"/>
</dbReference>
<name>A0A7R9TB74_9VIRI</name>
<feature type="repeat" description="WD" evidence="4">
    <location>
        <begin position="151"/>
        <end position="192"/>
    </location>
</feature>
<dbReference type="InterPro" id="IPR045241">
    <property type="entry name" value="Prp46/PLRG1-like"/>
</dbReference>
<evidence type="ECO:0000313" key="6">
    <source>
        <dbReference type="EMBL" id="CAD8230718.1"/>
    </source>
</evidence>
<dbReference type="PROSITE" id="PS50082">
    <property type="entry name" value="WD_REPEATS_2"/>
    <property type="match status" value="4"/>
</dbReference>
<feature type="repeat" description="WD" evidence="4">
    <location>
        <begin position="277"/>
        <end position="318"/>
    </location>
</feature>
<organism evidence="6">
    <name type="scientific">Prasinoderma coloniale</name>
    <dbReference type="NCBI Taxonomy" id="156133"/>
    <lineage>
        <taxon>Eukaryota</taxon>
        <taxon>Viridiplantae</taxon>
        <taxon>Prasinodermophyta</taxon>
        <taxon>Prasinodermophyceae</taxon>
        <taxon>Prasinodermales</taxon>
        <taxon>Prasinodermaceae</taxon>
        <taxon>Prasinoderma</taxon>
    </lineage>
</organism>
<dbReference type="EMBL" id="HBDZ01002080">
    <property type="protein sequence ID" value="CAD8230718.1"/>
    <property type="molecule type" value="Transcribed_RNA"/>
</dbReference>